<dbReference type="InterPro" id="IPR032675">
    <property type="entry name" value="LRR_dom_sf"/>
</dbReference>
<comment type="caution">
    <text evidence="5">The sequence shown here is derived from an EMBL/GenBank/DDBJ whole genome shotgun (WGS) entry which is preliminary data.</text>
</comment>
<dbReference type="AlphaFoldDB" id="A0A9D4TWV0"/>
<dbReference type="SUPFAM" id="SSF52047">
    <property type="entry name" value="RNI-like"/>
    <property type="match status" value="2"/>
</dbReference>
<dbReference type="SMART" id="SM00368">
    <property type="entry name" value="LRR_RI"/>
    <property type="match status" value="11"/>
</dbReference>
<dbReference type="InterPro" id="IPR027038">
    <property type="entry name" value="RanGap"/>
</dbReference>
<name>A0A9D4TWV0_CHLVU</name>
<sequence>MVWGSAPRGIDDLVARVSKNDPALVSLCLLKGRRFNDADAEALASALERNTNLRELSATAHAVSTAAATALARALAANRTLYSLDLGNRSFGDEGLVALAPGIAASASLVQLNLEAKGLTAAGCATLGEALAANSRTATSADRTEYTGIAELLLGQNSLGGDGLSALLEGVGSSVGLHTLDLSSCSLEGKGAVQPLAAALQQGKLPSLGVLRLDGNTLSGTGIAALADSFGAAASLQQLHLQRCCLGPEAAAALAPALPSALQVLNLAGNTIGSRGALALAAAMTAGSVPQLHKLVLCDCGLGDDGIAAVAAALGATAAGSLTLDLSGNTAGSAAMAALAAAPLTALCLHDCKLGGPGGGAVELTALLAQPASFAQLKELDLSGNGLEASQLQALLKAAMADAGSLPCLRLLVIAANPGAAEAEVADAVERLQDLRPDLDVVRRAADTGEGGLMG</sequence>
<dbReference type="GO" id="GO:0005096">
    <property type="term" value="F:GTPase activator activity"/>
    <property type="evidence" value="ECO:0007669"/>
    <property type="project" value="UniProtKB-KW"/>
</dbReference>
<gene>
    <name evidence="5" type="ORF">D9Q98_005965</name>
</gene>
<dbReference type="GO" id="GO:0006913">
    <property type="term" value="P:nucleocytoplasmic transport"/>
    <property type="evidence" value="ECO:0007669"/>
    <property type="project" value="TreeGrafter"/>
</dbReference>
<reference evidence="5" key="1">
    <citation type="journal article" date="2019" name="Plant J.">
        <title>Chlorella vulgaris genome assembly and annotation reveals the molecular basis for metabolic acclimation to high light conditions.</title>
        <authorList>
            <person name="Cecchin M."/>
            <person name="Marcolungo L."/>
            <person name="Rossato M."/>
            <person name="Girolomoni L."/>
            <person name="Cosentino E."/>
            <person name="Cuine S."/>
            <person name="Li-Beisson Y."/>
            <person name="Delledonne M."/>
            <person name="Ballottari M."/>
        </authorList>
    </citation>
    <scope>NUCLEOTIDE SEQUENCE</scope>
    <source>
        <strain evidence="5">211/11P</strain>
    </source>
</reference>
<proteinExistence type="predicted"/>
<evidence type="ECO:0000313" key="5">
    <source>
        <dbReference type="EMBL" id="KAI3436549.1"/>
    </source>
</evidence>
<dbReference type="Gene3D" id="3.80.10.10">
    <property type="entry name" value="Ribonuclease Inhibitor"/>
    <property type="match status" value="3"/>
</dbReference>
<dbReference type="GO" id="GO:0048471">
    <property type="term" value="C:perinuclear region of cytoplasm"/>
    <property type="evidence" value="ECO:0007669"/>
    <property type="project" value="TreeGrafter"/>
</dbReference>
<dbReference type="PANTHER" id="PTHR24113">
    <property type="entry name" value="RAN GTPASE-ACTIVATING PROTEIN 1"/>
    <property type="match status" value="1"/>
</dbReference>
<keyword evidence="4" id="KW-0677">Repeat</keyword>
<evidence type="ECO:0000256" key="2">
    <source>
        <dbReference type="ARBA" id="ARBA00022468"/>
    </source>
</evidence>
<reference evidence="5" key="2">
    <citation type="submission" date="2020-11" db="EMBL/GenBank/DDBJ databases">
        <authorList>
            <person name="Cecchin M."/>
            <person name="Marcolungo L."/>
            <person name="Rossato M."/>
            <person name="Girolomoni L."/>
            <person name="Cosentino E."/>
            <person name="Cuine S."/>
            <person name="Li-Beisson Y."/>
            <person name="Delledonne M."/>
            <person name="Ballottari M."/>
        </authorList>
    </citation>
    <scope>NUCLEOTIDE SEQUENCE</scope>
    <source>
        <strain evidence="5">211/11P</strain>
        <tissue evidence="5">Whole cell</tissue>
    </source>
</reference>
<evidence type="ECO:0000256" key="3">
    <source>
        <dbReference type="ARBA" id="ARBA00022614"/>
    </source>
</evidence>
<dbReference type="GO" id="GO:0005829">
    <property type="term" value="C:cytosol"/>
    <property type="evidence" value="ECO:0007669"/>
    <property type="project" value="TreeGrafter"/>
</dbReference>
<dbReference type="GO" id="GO:0031267">
    <property type="term" value="F:small GTPase binding"/>
    <property type="evidence" value="ECO:0007669"/>
    <property type="project" value="TreeGrafter"/>
</dbReference>
<dbReference type="Proteomes" id="UP001055712">
    <property type="component" value="Unassembled WGS sequence"/>
</dbReference>
<evidence type="ECO:0000256" key="4">
    <source>
        <dbReference type="ARBA" id="ARBA00022737"/>
    </source>
</evidence>
<evidence type="ECO:0000256" key="1">
    <source>
        <dbReference type="ARBA" id="ARBA00004430"/>
    </source>
</evidence>
<dbReference type="EMBL" id="SIDB01000002">
    <property type="protein sequence ID" value="KAI3436549.1"/>
    <property type="molecule type" value="Genomic_DNA"/>
</dbReference>
<evidence type="ECO:0000313" key="6">
    <source>
        <dbReference type="Proteomes" id="UP001055712"/>
    </source>
</evidence>
<keyword evidence="6" id="KW-1185">Reference proteome</keyword>
<protein>
    <submittedName>
        <fullName evidence="5">Uncharacterized protein</fullName>
    </submittedName>
</protein>
<dbReference type="GO" id="GO:0005930">
    <property type="term" value="C:axoneme"/>
    <property type="evidence" value="ECO:0007669"/>
    <property type="project" value="UniProtKB-SubCell"/>
</dbReference>
<dbReference type="InterPro" id="IPR001611">
    <property type="entry name" value="Leu-rich_rpt"/>
</dbReference>
<keyword evidence="3" id="KW-0433">Leucine-rich repeat</keyword>
<dbReference type="PANTHER" id="PTHR24113:SF12">
    <property type="entry name" value="RAN GTPASE-ACTIVATING PROTEIN 1"/>
    <property type="match status" value="1"/>
</dbReference>
<comment type="subcellular location">
    <subcellularLocation>
        <location evidence="1">Cytoplasm</location>
        <location evidence="1">Cytoskeleton</location>
        <location evidence="1">Cilium axoneme</location>
    </subcellularLocation>
</comment>
<accession>A0A9D4TWV0</accession>
<dbReference type="OrthoDB" id="515652at2759"/>
<dbReference type="GO" id="GO:0005634">
    <property type="term" value="C:nucleus"/>
    <property type="evidence" value="ECO:0007669"/>
    <property type="project" value="TreeGrafter"/>
</dbReference>
<organism evidence="5 6">
    <name type="scientific">Chlorella vulgaris</name>
    <name type="common">Green alga</name>
    <dbReference type="NCBI Taxonomy" id="3077"/>
    <lineage>
        <taxon>Eukaryota</taxon>
        <taxon>Viridiplantae</taxon>
        <taxon>Chlorophyta</taxon>
        <taxon>core chlorophytes</taxon>
        <taxon>Trebouxiophyceae</taxon>
        <taxon>Chlorellales</taxon>
        <taxon>Chlorellaceae</taxon>
        <taxon>Chlorella clade</taxon>
        <taxon>Chlorella</taxon>
    </lineage>
</organism>
<keyword evidence="2" id="KW-0343">GTPase activation</keyword>
<dbReference type="Pfam" id="PF13516">
    <property type="entry name" value="LRR_6"/>
    <property type="match status" value="3"/>
</dbReference>